<organism evidence="1">
    <name type="scientific">bioreactor metagenome</name>
    <dbReference type="NCBI Taxonomy" id="1076179"/>
    <lineage>
        <taxon>unclassified sequences</taxon>
        <taxon>metagenomes</taxon>
        <taxon>ecological metagenomes</taxon>
    </lineage>
</organism>
<evidence type="ECO:0000313" key="1">
    <source>
        <dbReference type="EMBL" id="MPM69323.1"/>
    </source>
</evidence>
<sequence>MQTDQCVNIKGIVVQKADVSAYSAGNTGEHGIAVRQLAFHETHGLQGNIKVRLRPKYPVGVGISCKYQRIPRGQYFMVRPKGGSRFTVIVYLGQELVD</sequence>
<gene>
    <name evidence="1" type="ORF">SDC9_116268</name>
</gene>
<reference evidence="1" key="1">
    <citation type="submission" date="2019-08" db="EMBL/GenBank/DDBJ databases">
        <authorList>
            <person name="Kucharzyk K."/>
            <person name="Murdoch R.W."/>
            <person name="Higgins S."/>
            <person name="Loffler F."/>
        </authorList>
    </citation>
    <scope>NUCLEOTIDE SEQUENCE</scope>
</reference>
<dbReference type="EMBL" id="VSSQ01022793">
    <property type="protein sequence ID" value="MPM69323.1"/>
    <property type="molecule type" value="Genomic_DNA"/>
</dbReference>
<accession>A0A645C1U8</accession>
<proteinExistence type="predicted"/>
<comment type="caution">
    <text evidence="1">The sequence shown here is derived from an EMBL/GenBank/DDBJ whole genome shotgun (WGS) entry which is preliminary data.</text>
</comment>
<protein>
    <submittedName>
        <fullName evidence="1">Uncharacterized protein</fullName>
    </submittedName>
</protein>
<dbReference type="AlphaFoldDB" id="A0A645C1U8"/>
<name>A0A645C1U8_9ZZZZ</name>